<dbReference type="InterPro" id="IPR004776">
    <property type="entry name" value="Mem_transp_PIN-like"/>
</dbReference>
<keyword evidence="4 7" id="KW-0812">Transmembrane</keyword>
<gene>
    <name evidence="8" type="ORF">KBTEX_01727</name>
</gene>
<feature type="transmembrane region" description="Helical" evidence="7">
    <location>
        <begin position="58"/>
        <end position="82"/>
    </location>
</feature>
<dbReference type="Pfam" id="PF03547">
    <property type="entry name" value="Mem_trans"/>
    <property type="match status" value="2"/>
</dbReference>
<dbReference type="EMBL" id="MN079100">
    <property type="protein sequence ID" value="QEA05406.1"/>
    <property type="molecule type" value="Genomic_DNA"/>
</dbReference>
<feature type="transmembrane region" description="Helical" evidence="7">
    <location>
        <begin position="5"/>
        <end position="23"/>
    </location>
</feature>
<accession>A0A5B8R9F2</accession>
<feature type="transmembrane region" description="Helical" evidence="7">
    <location>
        <begin position="149"/>
        <end position="169"/>
    </location>
</feature>
<keyword evidence="5 7" id="KW-1133">Transmembrane helix</keyword>
<feature type="transmembrane region" description="Helical" evidence="7">
    <location>
        <begin position="237"/>
        <end position="256"/>
    </location>
</feature>
<keyword evidence="2" id="KW-0813">Transport</keyword>
<evidence type="ECO:0000256" key="4">
    <source>
        <dbReference type="ARBA" id="ARBA00022692"/>
    </source>
</evidence>
<proteinExistence type="predicted"/>
<evidence type="ECO:0000256" key="3">
    <source>
        <dbReference type="ARBA" id="ARBA00022475"/>
    </source>
</evidence>
<comment type="subcellular location">
    <subcellularLocation>
        <location evidence="1">Membrane</location>
        <topology evidence="1">Multi-pass membrane protein</topology>
    </subcellularLocation>
</comment>
<feature type="transmembrane region" description="Helical" evidence="7">
    <location>
        <begin position="208"/>
        <end position="231"/>
    </location>
</feature>
<evidence type="ECO:0000256" key="6">
    <source>
        <dbReference type="ARBA" id="ARBA00023136"/>
    </source>
</evidence>
<dbReference type="PANTHER" id="PTHR36838:SF1">
    <property type="entry name" value="SLR1864 PROTEIN"/>
    <property type="match status" value="1"/>
</dbReference>
<feature type="transmembrane region" description="Helical" evidence="7">
    <location>
        <begin position="117"/>
        <end position="140"/>
    </location>
</feature>
<organism evidence="8">
    <name type="scientific">uncultured organism</name>
    <dbReference type="NCBI Taxonomy" id="155900"/>
    <lineage>
        <taxon>unclassified sequences</taxon>
        <taxon>environmental samples</taxon>
    </lineage>
</organism>
<evidence type="ECO:0000256" key="7">
    <source>
        <dbReference type="SAM" id="Phobius"/>
    </source>
</evidence>
<reference evidence="8" key="1">
    <citation type="submission" date="2019-06" db="EMBL/GenBank/DDBJ databases">
        <authorList>
            <person name="Murdoch R.W."/>
            <person name="Fathepure B."/>
        </authorList>
    </citation>
    <scope>NUCLEOTIDE SEQUENCE</scope>
</reference>
<feature type="transmembrane region" description="Helical" evidence="7">
    <location>
        <begin position="175"/>
        <end position="196"/>
    </location>
</feature>
<keyword evidence="3" id="KW-1003">Cell membrane</keyword>
<evidence type="ECO:0008006" key="9">
    <source>
        <dbReference type="Google" id="ProtNLM"/>
    </source>
</evidence>
<keyword evidence="6 7" id="KW-0472">Membrane</keyword>
<sequence length="291" mass="30855">MLLRILEIIVPVFGLVLVGYVYGRLRPADMSSANRLNVNVFVPALIFYVLSERMSADLSLGGAALGAAAVILGSGPIAWLIARRTGWDVRTVVPPAMFNNAGNFGLPLAVFGFGEKALPVAVVMFVVENSLHFTVGLWLLTRRIGARELAGNPMVVATAAGLVCMAFGWHLPGLVLPGVEMLGNVAIPLMLVALGIRLTEVDLSYWRIGIGGALMAPVTGLIIAVPWVLIFQPPQPVAGLLLVFGALPPAVLNYMLSEHYDQEPQAVASIVALGNLMSLGIIPAVLYFALP</sequence>
<evidence type="ECO:0000256" key="2">
    <source>
        <dbReference type="ARBA" id="ARBA00022448"/>
    </source>
</evidence>
<protein>
    <recommendedName>
        <fullName evidence="9">Membrane transport protein</fullName>
    </recommendedName>
</protein>
<evidence type="ECO:0000256" key="5">
    <source>
        <dbReference type="ARBA" id="ARBA00022989"/>
    </source>
</evidence>
<dbReference type="GO" id="GO:0055085">
    <property type="term" value="P:transmembrane transport"/>
    <property type="evidence" value="ECO:0007669"/>
    <property type="project" value="InterPro"/>
</dbReference>
<name>A0A5B8R9F2_9ZZZZ</name>
<feature type="transmembrane region" description="Helical" evidence="7">
    <location>
        <begin position="268"/>
        <end position="290"/>
    </location>
</feature>
<feature type="transmembrane region" description="Helical" evidence="7">
    <location>
        <begin position="35"/>
        <end position="51"/>
    </location>
</feature>
<evidence type="ECO:0000313" key="8">
    <source>
        <dbReference type="EMBL" id="QEA05406.1"/>
    </source>
</evidence>
<evidence type="ECO:0000256" key="1">
    <source>
        <dbReference type="ARBA" id="ARBA00004141"/>
    </source>
</evidence>
<dbReference type="PANTHER" id="PTHR36838">
    <property type="entry name" value="AUXIN EFFLUX CARRIER FAMILY PROTEIN"/>
    <property type="match status" value="1"/>
</dbReference>
<dbReference type="AlphaFoldDB" id="A0A5B8R9F2"/>
<dbReference type="GO" id="GO:0016020">
    <property type="term" value="C:membrane"/>
    <property type="evidence" value="ECO:0007669"/>
    <property type="project" value="UniProtKB-SubCell"/>
</dbReference>